<dbReference type="PROSITE" id="PS00143">
    <property type="entry name" value="INSULINASE"/>
    <property type="match status" value="1"/>
</dbReference>
<name>A0ABX8N5J3_9PSED</name>
<protein>
    <submittedName>
        <fullName evidence="6">Insulinase family protein</fullName>
    </submittedName>
</protein>
<organism evidence="6 7">
    <name type="scientific">Pseudomonas fakonensis</name>
    <dbReference type="NCBI Taxonomy" id="2842355"/>
    <lineage>
        <taxon>Bacteria</taxon>
        <taxon>Pseudomonadati</taxon>
        <taxon>Pseudomonadota</taxon>
        <taxon>Gammaproteobacteria</taxon>
        <taxon>Pseudomonadales</taxon>
        <taxon>Pseudomonadaceae</taxon>
        <taxon>Pseudomonas</taxon>
    </lineage>
</organism>
<feature type="domain" description="Peptidase M16 N-terminal" evidence="4">
    <location>
        <begin position="19"/>
        <end position="149"/>
    </location>
</feature>
<evidence type="ECO:0000256" key="2">
    <source>
        <dbReference type="ARBA" id="ARBA00022723"/>
    </source>
</evidence>
<feature type="domain" description="Peptidase M16 C-terminal" evidence="5">
    <location>
        <begin position="173"/>
        <end position="356"/>
    </location>
</feature>
<evidence type="ECO:0000259" key="5">
    <source>
        <dbReference type="Pfam" id="PF05193"/>
    </source>
</evidence>
<evidence type="ECO:0000313" key="7">
    <source>
        <dbReference type="Proteomes" id="UP001046350"/>
    </source>
</evidence>
<dbReference type="PANTHER" id="PTHR43690:SF17">
    <property type="entry name" value="PROTEIN YHJJ"/>
    <property type="match status" value="1"/>
</dbReference>
<sequence length="428" mass="46600">MNPQPFPLQHFTLSNGLQVYLRQDHRAPLVSAQLWYHVGASHEHTGQTGLSHMLEHLMFEGSSKLAPGEYSTLMTRIGAEPNAFTVDDATSYPLTLPANRLEIGLEAMADAMASATLDVAPFNRELNVVMAERRSQVDNSPLAQALERHNSLAHGQSPYASPVIGHLADLQRLTPAAAHAWYKAWYHPNNATLAVVGAVRLEHLQTLVCRHFAAIAAQPLPVTVQPRASASLSRRSQLIRQQGLREGVLMSFNVPSAATAAPPELAQALSLLPGLLGEGSSARLKQRLISESGLVQALSCRYDPLKRGDTLLDLYAFTNADVATPEAVAQRVLDELRRLGQTAPDAHELARAKARLLARQVFARDDIGEQAHAIGLRAVSGLDPRLMDTEQQAMQTVTGEMICEAATLFLTEARATLTYMHGQELAHE</sequence>
<dbReference type="InterPro" id="IPR007863">
    <property type="entry name" value="Peptidase_M16_C"/>
</dbReference>
<keyword evidence="7" id="KW-1185">Reference proteome</keyword>
<evidence type="ECO:0000313" key="6">
    <source>
        <dbReference type="EMBL" id="QXH51254.1"/>
    </source>
</evidence>
<comment type="similarity">
    <text evidence="1 3">Belongs to the peptidase M16 family.</text>
</comment>
<dbReference type="InterPro" id="IPR001431">
    <property type="entry name" value="Pept_M16_Zn_BS"/>
</dbReference>
<dbReference type="InterPro" id="IPR050626">
    <property type="entry name" value="Peptidase_M16"/>
</dbReference>
<evidence type="ECO:0000256" key="1">
    <source>
        <dbReference type="ARBA" id="ARBA00007261"/>
    </source>
</evidence>
<dbReference type="EMBL" id="CP077076">
    <property type="protein sequence ID" value="QXH51254.1"/>
    <property type="molecule type" value="Genomic_DNA"/>
</dbReference>
<gene>
    <name evidence="6" type="ORF">KSS94_25520</name>
</gene>
<proteinExistence type="inferred from homology"/>
<dbReference type="Proteomes" id="UP001046350">
    <property type="component" value="Chromosome"/>
</dbReference>
<dbReference type="Pfam" id="PF05193">
    <property type="entry name" value="Peptidase_M16_C"/>
    <property type="match status" value="1"/>
</dbReference>
<dbReference type="PANTHER" id="PTHR43690">
    <property type="entry name" value="NARDILYSIN"/>
    <property type="match status" value="1"/>
</dbReference>
<dbReference type="InterPro" id="IPR011765">
    <property type="entry name" value="Pept_M16_N"/>
</dbReference>
<accession>A0ABX8N5J3</accession>
<keyword evidence="2" id="KW-0479">Metal-binding</keyword>
<reference evidence="6" key="1">
    <citation type="journal article" date="2021" name="Microorganisms">
        <title>The Ever-Expanding Pseudomonas Genus: Description of 43 New Species and Partition of the Pseudomonas putida Group.</title>
        <authorList>
            <person name="Girard L."/>
            <person name="Lood C."/>
            <person name="Hofte M."/>
            <person name="Vandamme P."/>
            <person name="Rokni-Zadeh H."/>
            <person name="van Noort V."/>
            <person name="Lavigne R."/>
            <person name="De Mot R."/>
        </authorList>
    </citation>
    <scope>NUCLEOTIDE SEQUENCE</scope>
    <source>
        <strain evidence="6">COW40</strain>
    </source>
</reference>
<evidence type="ECO:0000259" key="4">
    <source>
        <dbReference type="Pfam" id="PF00675"/>
    </source>
</evidence>
<dbReference type="RefSeq" id="WP_217840791.1">
    <property type="nucleotide sequence ID" value="NZ_CP077076.1"/>
</dbReference>
<dbReference type="Pfam" id="PF00675">
    <property type="entry name" value="Peptidase_M16"/>
    <property type="match status" value="1"/>
</dbReference>
<evidence type="ECO:0000256" key="3">
    <source>
        <dbReference type="RuleBase" id="RU004447"/>
    </source>
</evidence>